<dbReference type="Gene3D" id="4.10.260.30">
    <property type="entry name" value="Apolipoprotein C-I"/>
    <property type="match status" value="1"/>
</dbReference>
<feature type="chain" id="PRO_5017380026" evidence="1">
    <location>
        <begin position="21"/>
        <end position="78"/>
    </location>
</feature>
<feature type="signal peptide" evidence="1">
    <location>
        <begin position="1"/>
        <end position="20"/>
    </location>
</feature>
<evidence type="ECO:0000313" key="2">
    <source>
        <dbReference type="Ensembl" id="ENSSPAP00000017462.1"/>
    </source>
</evidence>
<accession>A0A3B5AVB8</accession>
<organism evidence="2">
    <name type="scientific">Stegastes partitus</name>
    <name type="common">bicolor damselfish</name>
    <dbReference type="NCBI Taxonomy" id="144197"/>
    <lineage>
        <taxon>Eukaryota</taxon>
        <taxon>Metazoa</taxon>
        <taxon>Chordata</taxon>
        <taxon>Craniata</taxon>
        <taxon>Vertebrata</taxon>
        <taxon>Euteleostomi</taxon>
        <taxon>Actinopterygii</taxon>
        <taxon>Neopterygii</taxon>
        <taxon>Teleostei</taxon>
        <taxon>Neoteleostei</taxon>
        <taxon>Acanthomorphata</taxon>
        <taxon>Ovalentaria</taxon>
        <taxon>Pomacentridae</taxon>
        <taxon>Stegastes</taxon>
    </lineage>
</organism>
<reference evidence="2" key="1">
    <citation type="submission" date="2023-09" db="UniProtKB">
        <authorList>
            <consortium name="Ensembl"/>
        </authorList>
    </citation>
    <scope>IDENTIFICATION</scope>
</reference>
<name>A0A3B5AVB8_9TELE</name>
<dbReference type="STRING" id="144197.ENSSPAP00000017462"/>
<sequence>MRLYLAVAVLLLALVAYTEAQDDTFSKFTEHLTDAGRKLQEGATNTYEKIRNSDAVNNMGDFFNGLIAKVKSLGDSTN</sequence>
<dbReference type="Ensembl" id="ENSSPAT00000017733.1">
    <property type="protein sequence ID" value="ENSSPAP00000017462.1"/>
    <property type="gene ID" value="ENSSPAG00000013174.1"/>
</dbReference>
<dbReference type="AlphaFoldDB" id="A0A3B5AVB8"/>
<proteinExistence type="predicted"/>
<evidence type="ECO:0000256" key="1">
    <source>
        <dbReference type="SAM" id="SignalP"/>
    </source>
</evidence>
<keyword evidence="1" id="KW-0732">Signal</keyword>
<protein>
    <submittedName>
        <fullName evidence="2">Uncharacterized protein</fullName>
    </submittedName>
</protein>
<dbReference type="InterPro" id="IPR043081">
    <property type="entry name" value="ApoC-1_sf"/>
</dbReference>
<dbReference type="GeneTree" id="ENSGT00610000087424"/>